<organism evidence="2 3">
    <name type="scientific">Serinibacter arcticus</name>
    <dbReference type="NCBI Taxonomy" id="1655435"/>
    <lineage>
        <taxon>Bacteria</taxon>
        <taxon>Bacillati</taxon>
        <taxon>Actinomycetota</taxon>
        <taxon>Actinomycetes</taxon>
        <taxon>Micrococcales</taxon>
        <taxon>Beutenbergiaceae</taxon>
        <taxon>Serinibacter</taxon>
    </lineage>
</organism>
<dbReference type="PANTHER" id="PTHR43433">
    <property type="entry name" value="HYDROLASE, ALPHA/BETA FOLD FAMILY PROTEIN"/>
    <property type="match status" value="1"/>
</dbReference>
<dbReference type="Gene3D" id="3.40.50.1820">
    <property type="entry name" value="alpha/beta hydrolase"/>
    <property type="match status" value="1"/>
</dbReference>
<proteinExistence type="predicted"/>
<dbReference type="GO" id="GO:0046503">
    <property type="term" value="P:glycerolipid catabolic process"/>
    <property type="evidence" value="ECO:0007669"/>
    <property type="project" value="TreeGrafter"/>
</dbReference>
<dbReference type="Proteomes" id="UP000297318">
    <property type="component" value="Unassembled WGS sequence"/>
</dbReference>
<name>A0A4Z1E5L7_9MICO</name>
<accession>A0A4Z1E5L7</accession>
<gene>
    <name evidence="2" type="ORF">SERN_1737</name>
</gene>
<reference evidence="2 3" key="1">
    <citation type="submission" date="2018-11" db="EMBL/GenBank/DDBJ databases">
        <title>Complete genome sequencing of the Actinobacteria Serinibacter sp. K3-2.</title>
        <authorList>
            <person name="Rakitin A.L."/>
            <person name="Beletsky A.V."/>
            <person name="Mardanov A.V."/>
            <person name="Ravin N.V."/>
            <person name="Gromova A.S."/>
            <person name="Filippova S.N."/>
            <person name="Gal'Chenko V.F."/>
        </authorList>
    </citation>
    <scope>NUCLEOTIDE SEQUENCE [LARGE SCALE GENOMIC DNA]</scope>
    <source>
        <strain evidence="2 3">K3-2</strain>
    </source>
</reference>
<comment type="caution">
    <text evidence="2">The sequence shown here is derived from an EMBL/GenBank/DDBJ whole genome shotgun (WGS) entry which is preliminary data.</text>
</comment>
<dbReference type="SUPFAM" id="SSF53474">
    <property type="entry name" value="alpha/beta-Hydrolases"/>
    <property type="match status" value="1"/>
</dbReference>
<sequence>MARPRRRPYGGEMSEPDAVAATDLVWDSRTVPVEGGEVAAQDTGPIAGRSAVLLIGGATWSRDWWPEPFCAALVAAGLRVLRYDQRDTGAATLSPVGEPGYTAPMLADDAAAVLSAFDVGRACVLGLSMGGGTAQLLAATHPDRVASLVLVSTSPAGDVGRDLPGPTPEIVETFTDAAAEPDWSDHEAVVTWVVETERPYAGPGTFDESAVRALADRAVARTPSLAPAATNHLAVAGSASSVDVGALRGIPALVIHGGADPLFPPAHGRALAEALAAPLLVLAGVGHELPPASTWDVVVPRIAELALGSVRAGDTTG</sequence>
<evidence type="ECO:0000259" key="1">
    <source>
        <dbReference type="Pfam" id="PF00561"/>
    </source>
</evidence>
<dbReference type="InterPro" id="IPR050471">
    <property type="entry name" value="AB_hydrolase"/>
</dbReference>
<keyword evidence="2" id="KW-0378">Hydrolase</keyword>
<evidence type="ECO:0000313" key="2">
    <source>
        <dbReference type="EMBL" id="TGO05733.1"/>
    </source>
</evidence>
<dbReference type="Pfam" id="PF00561">
    <property type="entry name" value="Abhydrolase_1"/>
    <property type="match status" value="1"/>
</dbReference>
<protein>
    <submittedName>
        <fullName evidence="2">Beta-ketoadipate enol-lactone hydrolase</fullName>
    </submittedName>
</protein>
<keyword evidence="3" id="KW-1185">Reference proteome</keyword>
<dbReference type="PANTHER" id="PTHR43433:SF5">
    <property type="entry name" value="AB HYDROLASE-1 DOMAIN-CONTAINING PROTEIN"/>
    <property type="match status" value="1"/>
</dbReference>
<dbReference type="AlphaFoldDB" id="A0A4Z1E5L7"/>
<feature type="domain" description="AB hydrolase-1" evidence="1">
    <location>
        <begin position="52"/>
        <end position="288"/>
    </location>
</feature>
<dbReference type="InterPro" id="IPR029058">
    <property type="entry name" value="AB_hydrolase_fold"/>
</dbReference>
<dbReference type="GO" id="GO:0004806">
    <property type="term" value="F:triacylglycerol lipase activity"/>
    <property type="evidence" value="ECO:0007669"/>
    <property type="project" value="TreeGrafter"/>
</dbReference>
<dbReference type="InterPro" id="IPR000073">
    <property type="entry name" value="AB_hydrolase_1"/>
</dbReference>
<dbReference type="EMBL" id="RHPJ01000002">
    <property type="protein sequence ID" value="TGO05733.1"/>
    <property type="molecule type" value="Genomic_DNA"/>
</dbReference>
<evidence type="ECO:0000313" key="3">
    <source>
        <dbReference type="Proteomes" id="UP000297318"/>
    </source>
</evidence>
<dbReference type="PRINTS" id="PR00111">
    <property type="entry name" value="ABHYDROLASE"/>
</dbReference>